<dbReference type="GO" id="GO:0016020">
    <property type="term" value="C:membrane"/>
    <property type="evidence" value="ECO:0007669"/>
    <property type="project" value="InterPro"/>
</dbReference>
<evidence type="ECO:0000256" key="3">
    <source>
        <dbReference type="PROSITE-ProRule" id="PRU00284"/>
    </source>
</evidence>
<dbReference type="EMBL" id="FOYS01000005">
    <property type="protein sequence ID" value="SFR63580.1"/>
    <property type="molecule type" value="Genomic_DNA"/>
</dbReference>
<keyword evidence="6" id="KW-1133">Transmembrane helix</keyword>
<feature type="compositionally biased region" description="Basic and acidic residues" evidence="5">
    <location>
        <begin position="598"/>
        <end position="615"/>
    </location>
</feature>
<feature type="compositionally biased region" description="Basic and acidic residues" evidence="5">
    <location>
        <begin position="624"/>
        <end position="642"/>
    </location>
</feature>
<dbReference type="InterPro" id="IPR004089">
    <property type="entry name" value="MCPsignal_dom"/>
</dbReference>
<evidence type="ECO:0000256" key="5">
    <source>
        <dbReference type="SAM" id="MobiDB-lite"/>
    </source>
</evidence>
<keyword evidence="6" id="KW-0812">Transmembrane</keyword>
<dbReference type="RefSeq" id="WP_089882285.1">
    <property type="nucleotide sequence ID" value="NZ_FOYS01000005.1"/>
</dbReference>
<dbReference type="OrthoDB" id="8523at2157"/>
<evidence type="ECO:0000256" key="4">
    <source>
        <dbReference type="SAM" id="Coils"/>
    </source>
</evidence>
<feature type="transmembrane region" description="Helical" evidence="6">
    <location>
        <begin position="84"/>
        <end position="103"/>
    </location>
</feature>
<dbReference type="AlphaFoldDB" id="A0A1I6IB21"/>
<dbReference type="SMART" id="SM00304">
    <property type="entry name" value="HAMP"/>
    <property type="match status" value="1"/>
</dbReference>
<protein>
    <submittedName>
        <fullName evidence="9">Methyl-accepting chemotaxis protein</fullName>
    </submittedName>
</protein>
<dbReference type="SUPFAM" id="SSF58104">
    <property type="entry name" value="Methyl-accepting chemotaxis protein (MCP) signaling domain"/>
    <property type="match status" value="1"/>
</dbReference>
<dbReference type="STRING" id="555875.SAMN04488124_2923"/>
<feature type="transmembrane region" description="Helical" evidence="6">
    <location>
        <begin position="110"/>
        <end position="131"/>
    </location>
</feature>
<gene>
    <name evidence="9" type="ORF">SAMN04488124_2923</name>
</gene>
<dbReference type="Gene3D" id="1.10.287.950">
    <property type="entry name" value="Methyl-accepting chemotaxis protein"/>
    <property type="match status" value="1"/>
</dbReference>
<dbReference type="PROSITE" id="PS50885">
    <property type="entry name" value="HAMP"/>
    <property type="match status" value="1"/>
</dbReference>
<evidence type="ECO:0000256" key="6">
    <source>
        <dbReference type="SAM" id="Phobius"/>
    </source>
</evidence>
<evidence type="ECO:0000313" key="10">
    <source>
        <dbReference type="Proteomes" id="UP000243250"/>
    </source>
</evidence>
<reference evidence="10" key="1">
    <citation type="submission" date="2016-10" db="EMBL/GenBank/DDBJ databases">
        <authorList>
            <person name="Varghese N."/>
            <person name="Submissions S."/>
        </authorList>
    </citation>
    <scope>NUCLEOTIDE SEQUENCE [LARGE SCALE GENOMIC DNA]</scope>
    <source>
        <strain evidence="10">CGMCC 1.8711</strain>
    </source>
</reference>
<name>A0A1I6IB21_9EURY</name>
<feature type="region of interest" description="Disordered" evidence="5">
    <location>
        <begin position="598"/>
        <end position="642"/>
    </location>
</feature>
<dbReference type="GO" id="GO:0007165">
    <property type="term" value="P:signal transduction"/>
    <property type="evidence" value="ECO:0007669"/>
    <property type="project" value="UniProtKB-KW"/>
</dbReference>
<dbReference type="Pfam" id="PF00015">
    <property type="entry name" value="MCPsignal"/>
    <property type="match status" value="1"/>
</dbReference>
<proteinExistence type="inferred from homology"/>
<keyword evidence="10" id="KW-1185">Reference proteome</keyword>
<dbReference type="PANTHER" id="PTHR32089">
    <property type="entry name" value="METHYL-ACCEPTING CHEMOTAXIS PROTEIN MCPB"/>
    <property type="match status" value="1"/>
</dbReference>
<keyword evidence="6" id="KW-0472">Membrane</keyword>
<comment type="similarity">
    <text evidence="2">Belongs to the methyl-accepting chemotaxis (MCP) protein family.</text>
</comment>
<accession>A0A1I6IB21</accession>
<evidence type="ECO:0000313" key="9">
    <source>
        <dbReference type="EMBL" id="SFR63580.1"/>
    </source>
</evidence>
<keyword evidence="4" id="KW-0175">Coiled coil</keyword>
<sequence length="642" mass="69088">MSTPTVGEGSHERYARRIRRAVRDVVKYIPRGNTIPEESWKSRHRNITLFMLAHIPFLLALGTYTGTEPYVTGATFTAVPTEYVGLGLGIVVGLGLLAQVPAFPRRVRTAIVSVGLVTCSALLVYFSGGFIEAHFHFFVVVGVIAVYEDWMPFVVSILYVAIQHGAFGMSNPGAVYNHPAAVANPMGWGIVHAVFVLGLSAALMTNWVSIERSREQTREQLQNVRDSEEARAEVERLNERLVVRADELATAMDAVSNGDFTAEAPNEADIVAIAEINDAFDEMRHELSSTVLDIRAFASTVEGTTQSVYDDAEELERDQEALARDVRGFATDVREQASDLETTTDELTSLSATIEEIAANADEVAREASTAADSSESGSRTAAEAVEAIEHVEGTVGDLADLVRSLDTRMNDVADSTELIEDIADQTNVLALNANIEAARASDGSEGFAVVAEEVKSLADETQRHSATIGETVEATVEDVERIQRAMSETKARIETGKTTMTEAGDAFSGLTETVEGVDASVETVAVATDDGARTTEEVVNAIERVAERARAIADESESLADRADESAATISKIRSRLENLSAQTESLKTRLDSFECGTVERDGSAESGRSEENSRSAGGSRSVSDDAAHGVDERVASRPSR</sequence>
<evidence type="ECO:0000256" key="2">
    <source>
        <dbReference type="ARBA" id="ARBA00029447"/>
    </source>
</evidence>
<dbReference type="SMART" id="SM00283">
    <property type="entry name" value="MA"/>
    <property type="match status" value="1"/>
</dbReference>
<feature type="domain" description="HAMP" evidence="8">
    <location>
        <begin position="239"/>
        <end position="292"/>
    </location>
</feature>
<feature type="coiled-coil region" evidence="4">
    <location>
        <begin position="340"/>
        <end position="367"/>
    </location>
</feature>
<dbReference type="CDD" id="cd11386">
    <property type="entry name" value="MCP_signal"/>
    <property type="match status" value="1"/>
</dbReference>
<dbReference type="InterPro" id="IPR003660">
    <property type="entry name" value="HAMP_dom"/>
</dbReference>
<dbReference type="Proteomes" id="UP000243250">
    <property type="component" value="Unassembled WGS sequence"/>
</dbReference>
<feature type="transmembrane region" description="Helical" evidence="6">
    <location>
        <begin position="186"/>
        <end position="208"/>
    </location>
</feature>
<keyword evidence="1 3" id="KW-0807">Transducer</keyword>
<dbReference type="PANTHER" id="PTHR32089:SF112">
    <property type="entry name" value="LYSOZYME-LIKE PROTEIN-RELATED"/>
    <property type="match status" value="1"/>
</dbReference>
<organism evidence="9 10">
    <name type="scientific">Halogeometricum limi</name>
    <dbReference type="NCBI Taxonomy" id="555875"/>
    <lineage>
        <taxon>Archaea</taxon>
        <taxon>Methanobacteriati</taxon>
        <taxon>Methanobacteriota</taxon>
        <taxon>Stenosarchaea group</taxon>
        <taxon>Halobacteria</taxon>
        <taxon>Halobacteriales</taxon>
        <taxon>Haloferacaceae</taxon>
        <taxon>Halogeometricum</taxon>
    </lineage>
</organism>
<evidence type="ECO:0000256" key="1">
    <source>
        <dbReference type="ARBA" id="ARBA00023224"/>
    </source>
</evidence>
<feature type="domain" description="Methyl-accepting transducer" evidence="7">
    <location>
        <begin position="311"/>
        <end position="547"/>
    </location>
</feature>
<dbReference type="PROSITE" id="PS50111">
    <property type="entry name" value="CHEMOTAXIS_TRANSDUC_2"/>
    <property type="match status" value="1"/>
</dbReference>
<evidence type="ECO:0000259" key="8">
    <source>
        <dbReference type="PROSITE" id="PS50885"/>
    </source>
</evidence>
<evidence type="ECO:0000259" key="7">
    <source>
        <dbReference type="PROSITE" id="PS50111"/>
    </source>
</evidence>
<feature type="transmembrane region" description="Helical" evidence="6">
    <location>
        <begin position="47"/>
        <end position="64"/>
    </location>
</feature>